<name>A0ACC6NYV0_9BURK</name>
<gene>
    <name evidence="1" type="ORF">RV045_01725</name>
</gene>
<proteinExistence type="predicted"/>
<sequence>MADFSPKSMKWQKLFHDQGFSGGKRRKLIRGLILTLARQNNSHNSARRRRHERHCPHRLPPERQSVGPQRVESDPERAVPGGFGMWYGKGPSALKQVRINTQQADAVLACDLVEKRPGAAQDHAIGPLGAGAGCALARAGPEGRADAAMGRVCGAGPVTENAQA</sequence>
<protein>
    <submittedName>
        <fullName evidence="1">Uncharacterized protein</fullName>
    </submittedName>
</protein>
<keyword evidence="2" id="KW-1185">Reference proteome</keyword>
<comment type="caution">
    <text evidence="1">The sequence shown here is derived from an EMBL/GenBank/DDBJ whole genome shotgun (WGS) entry which is preliminary data.</text>
</comment>
<evidence type="ECO:0000313" key="1">
    <source>
        <dbReference type="EMBL" id="MEJ7137148.1"/>
    </source>
</evidence>
<organism evidence="1 2">
    <name type="scientific">Amphibiibacter pelophylacis</name>
    <dbReference type="NCBI Taxonomy" id="1799477"/>
    <lineage>
        <taxon>Bacteria</taxon>
        <taxon>Pseudomonadati</taxon>
        <taxon>Pseudomonadota</taxon>
        <taxon>Betaproteobacteria</taxon>
        <taxon>Burkholderiales</taxon>
        <taxon>Sphaerotilaceae</taxon>
        <taxon>Amphibiibacter</taxon>
    </lineage>
</organism>
<evidence type="ECO:0000313" key="2">
    <source>
        <dbReference type="Proteomes" id="UP001364695"/>
    </source>
</evidence>
<dbReference type="EMBL" id="JAWDIE010000002">
    <property type="protein sequence ID" value="MEJ7137148.1"/>
    <property type="molecule type" value="Genomic_DNA"/>
</dbReference>
<accession>A0ACC6NYV0</accession>
<reference evidence="1" key="1">
    <citation type="submission" date="2023-10" db="EMBL/GenBank/DDBJ databases">
        <title>Amphibacter perezi, gen. nov., sp. nov. a novel taxa of the family Comamonadaceae, class Betaproteobacteria isolated from the skin microbiota of Pelophylax perezi from different populations.</title>
        <authorList>
            <person name="Costa S."/>
            <person name="Proenca D.N."/>
            <person name="Lopes I."/>
            <person name="Morais P.V."/>
        </authorList>
    </citation>
    <scope>NUCLEOTIDE SEQUENCE</scope>
    <source>
        <strain evidence="1">SL12-8</strain>
    </source>
</reference>
<dbReference type="Proteomes" id="UP001364695">
    <property type="component" value="Unassembled WGS sequence"/>
</dbReference>